<reference evidence="1 2" key="1">
    <citation type="submission" date="2018-09" db="EMBL/GenBank/DDBJ databases">
        <title>Genomic Encyclopedia of Archaeal and Bacterial Type Strains, Phase II (KMG-II): from individual species to whole genera.</title>
        <authorList>
            <person name="Goeker M."/>
        </authorList>
    </citation>
    <scope>NUCLEOTIDE SEQUENCE [LARGE SCALE GENOMIC DNA]</scope>
    <source>
        <strain evidence="1 2">DSM 17008</strain>
    </source>
</reference>
<dbReference type="Proteomes" id="UP000285120">
    <property type="component" value="Unassembled WGS sequence"/>
</dbReference>
<evidence type="ECO:0000313" key="1">
    <source>
        <dbReference type="EMBL" id="RKD71281.1"/>
    </source>
</evidence>
<name>A0A419V036_9BACL</name>
<proteinExistence type="predicted"/>
<dbReference type="EMBL" id="RAPK01000010">
    <property type="protein sequence ID" value="RKD71281.1"/>
    <property type="molecule type" value="Genomic_DNA"/>
</dbReference>
<comment type="caution">
    <text evidence="1">The sequence shown here is derived from an EMBL/GenBank/DDBJ whole genome shotgun (WGS) entry which is preliminary data.</text>
</comment>
<sequence>MKALLFKVPEKTYSIQVVARLFRPQTQKKGSFDEEGVFSFEDGPMLPGRISFLTSEKLRYGSTYYIQMNKKVYGFEPEKMREQGSKYVVTGLYTYLDR</sequence>
<gene>
    <name evidence="1" type="ORF">ATL39_2677</name>
</gene>
<protein>
    <submittedName>
        <fullName evidence="1">Uncharacterized protein</fullName>
    </submittedName>
</protein>
<accession>A0A419V036</accession>
<dbReference type="RefSeq" id="WP_120193824.1">
    <property type="nucleotide sequence ID" value="NZ_RAPK01000010.1"/>
</dbReference>
<evidence type="ECO:0000313" key="2">
    <source>
        <dbReference type="Proteomes" id="UP000285120"/>
    </source>
</evidence>
<organism evidence="1 2">
    <name type="scientific">Sinobaca qinghaiensis</name>
    <dbReference type="NCBI Taxonomy" id="342944"/>
    <lineage>
        <taxon>Bacteria</taxon>
        <taxon>Bacillati</taxon>
        <taxon>Bacillota</taxon>
        <taxon>Bacilli</taxon>
        <taxon>Bacillales</taxon>
        <taxon>Sporolactobacillaceae</taxon>
        <taxon>Sinobaca</taxon>
    </lineage>
</organism>
<dbReference type="AlphaFoldDB" id="A0A419V036"/>
<keyword evidence="2" id="KW-1185">Reference proteome</keyword>